<dbReference type="Gene3D" id="3.40.50.360">
    <property type="match status" value="2"/>
</dbReference>
<dbReference type="EMBL" id="JACOPQ010000014">
    <property type="protein sequence ID" value="MBC5738312.1"/>
    <property type="molecule type" value="Genomic_DNA"/>
</dbReference>
<dbReference type="SUPFAM" id="SSF52218">
    <property type="entry name" value="Flavoproteins"/>
    <property type="match status" value="2"/>
</dbReference>
<feature type="domain" description="SLH" evidence="3">
    <location>
        <begin position="153"/>
        <end position="213"/>
    </location>
</feature>
<feature type="signal peptide" evidence="2">
    <location>
        <begin position="1"/>
        <end position="26"/>
    </location>
</feature>
<evidence type="ECO:0000313" key="5">
    <source>
        <dbReference type="Proteomes" id="UP000607645"/>
    </source>
</evidence>
<dbReference type="InterPro" id="IPR001119">
    <property type="entry name" value="SLH_dom"/>
</dbReference>
<feature type="domain" description="SLH" evidence="3">
    <location>
        <begin position="89"/>
        <end position="152"/>
    </location>
</feature>
<name>A0A8J6JN22_9FIRM</name>
<dbReference type="InterPro" id="IPR029039">
    <property type="entry name" value="Flavoprotein-like_sf"/>
</dbReference>
<organism evidence="4 5">
    <name type="scientific">Lawsonibacter faecis</name>
    <dbReference type="NCBI Taxonomy" id="2763052"/>
    <lineage>
        <taxon>Bacteria</taxon>
        <taxon>Bacillati</taxon>
        <taxon>Bacillota</taxon>
        <taxon>Clostridia</taxon>
        <taxon>Eubacteriales</taxon>
        <taxon>Oscillospiraceae</taxon>
        <taxon>Lawsonibacter</taxon>
    </lineage>
</organism>
<dbReference type="PANTHER" id="PTHR39201:SF1">
    <property type="entry name" value="FLAVODOXIN-LIKE DOMAIN-CONTAINING PROTEIN"/>
    <property type="match status" value="1"/>
</dbReference>
<keyword evidence="2" id="KW-0732">Signal</keyword>
<reference evidence="4" key="1">
    <citation type="submission" date="2020-08" db="EMBL/GenBank/DDBJ databases">
        <title>Genome public.</title>
        <authorList>
            <person name="Liu C."/>
            <person name="Sun Q."/>
        </authorList>
    </citation>
    <scope>NUCLEOTIDE SEQUENCE</scope>
    <source>
        <strain evidence="4">NSJ-52</strain>
    </source>
</reference>
<dbReference type="Pfam" id="PF12682">
    <property type="entry name" value="Flavodoxin_4"/>
    <property type="match status" value="2"/>
</dbReference>
<accession>A0A8J6JN22</accession>
<dbReference type="PANTHER" id="PTHR39201">
    <property type="entry name" value="EXPORTED PROTEIN-RELATED"/>
    <property type="match status" value="1"/>
</dbReference>
<evidence type="ECO:0000259" key="3">
    <source>
        <dbReference type="PROSITE" id="PS51272"/>
    </source>
</evidence>
<evidence type="ECO:0000256" key="2">
    <source>
        <dbReference type="SAM" id="SignalP"/>
    </source>
</evidence>
<dbReference type="Proteomes" id="UP000607645">
    <property type="component" value="Unassembled WGS sequence"/>
</dbReference>
<evidence type="ECO:0000256" key="1">
    <source>
        <dbReference type="ARBA" id="ARBA00022737"/>
    </source>
</evidence>
<dbReference type="GO" id="GO:0010181">
    <property type="term" value="F:FMN binding"/>
    <property type="evidence" value="ECO:0007669"/>
    <property type="project" value="InterPro"/>
</dbReference>
<feature type="domain" description="SLH" evidence="3">
    <location>
        <begin position="29"/>
        <end position="88"/>
    </location>
</feature>
<dbReference type="PROSITE" id="PS51272">
    <property type="entry name" value="SLH"/>
    <property type="match status" value="3"/>
</dbReference>
<proteinExistence type="predicted"/>
<feature type="chain" id="PRO_5035252798" evidence="2">
    <location>
        <begin position="27"/>
        <end position="572"/>
    </location>
</feature>
<comment type="caution">
    <text evidence="4">The sequence shown here is derived from an EMBL/GenBank/DDBJ whole genome shotgun (WGS) entry which is preliminary data.</text>
</comment>
<dbReference type="Pfam" id="PF00395">
    <property type="entry name" value="SLH"/>
    <property type="match status" value="3"/>
</dbReference>
<evidence type="ECO:0000313" key="4">
    <source>
        <dbReference type="EMBL" id="MBC5738312.1"/>
    </source>
</evidence>
<dbReference type="GO" id="GO:0016651">
    <property type="term" value="F:oxidoreductase activity, acting on NAD(P)H"/>
    <property type="evidence" value="ECO:0007669"/>
    <property type="project" value="UniProtKB-ARBA"/>
</dbReference>
<dbReference type="NCBIfam" id="NF005389">
    <property type="entry name" value="PRK06934.1"/>
    <property type="match status" value="1"/>
</dbReference>
<keyword evidence="5" id="KW-1185">Reference proteome</keyword>
<dbReference type="PROSITE" id="PS00201">
    <property type="entry name" value="FLAVODOXIN"/>
    <property type="match status" value="1"/>
</dbReference>
<dbReference type="GO" id="GO:0009055">
    <property type="term" value="F:electron transfer activity"/>
    <property type="evidence" value="ECO:0007669"/>
    <property type="project" value="InterPro"/>
</dbReference>
<dbReference type="AlphaFoldDB" id="A0A8J6JN22"/>
<dbReference type="InterPro" id="IPR008254">
    <property type="entry name" value="Flavodoxin/NO_synth"/>
</dbReference>
<keyword evidence="1" id="KW-0677">Repeat</keyword>
<dbReference type="InterPro" id="IPR001226">
    <property type="entry name" value="Flavodoxin_CS"/>
</dbReference>
<protein>
    <submittedName>
        <fullName evidence="4">Flavodoxin</fullName>
    </submittedName>
</protein>
<gene>
    <name evidence="4" type="ORF">H8S62_14965</name>
</gene>
<sequence>MKRLTRVTTVLLAVVMLLAMSLPAFAAVDDTGFTDVAADAWYADAVEYVRDKGLMSGTGADTFSPEATTSRGQIAAILYRAAGSPAVTGDNPFPDVESAAYYTDAARWASASGIISGYSNGNFGPNDPITREQFAAILWRYAGSPAADAGEDFADEDTIFPYASTAVDWARANGIINGKEGNRFDPDDSATRAQAAVILRNYMELEAGQAAQPDGSRVLVVYYSATGSTEAVAQTIANTLGGDLFELVPTDPYTSADLDWTADGSRVNREHDDEALRDIALTSTEVEDWEDYDTVFIGYPIWWGIAAWPVDAFIKANDFTGKTVIPFCTSASSGLGRSGELLEEMAGTGNWLDGQRFSSGASSSAVDAWVNGLRLPAVSDSSNETNHSTLVVYFSMPETMQAGNMTTEEDNSTVVIDGEVLGNTQYMAQVIAEETGADIFRIEPVTPYPADHSTLVNQAAEEQKANVRPAILGSVDLEDYNTVFIGYPIWWSDMPQILYTFFDSYDLSGKTVIPFSTHGGSGFAGTPDTIRELEPDANMLDGLTISRDSIQEARDKIVDWAKGLDITYGPVS</sequence>
<dbReference type="RefSeq" id="WP_186920101.1">
    <property type="nucleotide sequence ID" value="NZ_JACOPQ010000014.1"/>
</dbReference>